<dbReference type="EMBL" id="JAAALK010000287">
    <property type="protein sequence ID" value="KAG8056817.1"/>
    <property type="molecule type" value="Genomic_DNA"/>
</dbReference>
<organism evidence="1 2">
    <name type="scientific">Zizania palustris</name>
    <name type="common">Northern wild rice</name>
    <dbReference type="NCBI Taxonomy" id="103762"/>
    <lineage>
        <taxon>Eukaryota</taxon>
        <taxon>Viridiplantae</taxon>
        <taxon>Streptophyta</taxon>
        <taxon>Embryophyta</taxon>
        <taxon>Tracheophyta</taxon>
        <taxon>Spermatophyta</taxon>
        <taxon>Magnoliopsida</taxon>
        <taxon>Liliopsida</taxon>
        <taxon>Poales</taxon>
        <taxon>Poaceae</taxon>
        <taxon>BOP clade</taxon>
        <taxon>Oryzoideae</taxon>
        <taxon>Oryzeae</taxon>
        <taxon>Zizaniinae</taxon>
        <taxon>Zizania</taxon>
    </lineage>
</organism>
<evidence type="ECO:0000313" key="1">
    <source>
        <dbReference type="EMBL" id="KAG8056817.1"/>
    </source>
</evidence>
<gene>
    <name evidence="1" type="ORF">GUJ93_ZPchr0002g24499</name>
</gene>
<proteinExistence type="predicted"/>
<reference evidence="1" key="2">
    <citation type="submission" date="2021-02" db="EMBL/GenBank/DDBJ databases">
        <authorList>
            <person name="Kimball J.A."/>
            <person name="Haas M.W."/>
            <person name="Macchietto M."/>
            <person name="Kono T."/>
            <person name="Duquette J."/>
            <person name="Shao M."/>
        </authorList>
    </citation>
    <scope>NUCLEOTIDE SEQUENCE</scope>
    <source>
        <tissue evidence="1">Fresh leaf tissue</tissue>
    </source>
</reference>
<name>A0A8J5RUK3_ZIZPA</name>
<dbReference type="Proteomes" id="UP000729402">
    <property type="component" value="Unassembled WGS sequence"/>
</dbReference>
<accession>A0A8J5RUK3</accession>
<reference evidence="1" key="1">
    <citation type="journal article" date="2021" name="bioRxiv">
        <title>Whole Genome Assembly and Annotation of Northern Wild Rice, Zizania palustris L., Supports a Whole Genome Duplication in the Zizania Genus.</title>
        <authorList>
            <person name="Haas M."/>
            <person name="Kono T."/>
            <person name="Macchietto M."/>
            <person name="Millas R."/>
            <person name="McGilp L."/>
            <person name="Shao M."/>
            <person name="Duquette J."/>
            <person name="Hirsch C.N."/>
            <person name="Kimball J."/>
        </authorList>
    </citation>
    <scope>NUCLEOTIDE SEQUENCE</scope>
    <source>
        <tissue evidence="1">Fresh leaf tissue</tissue>
    </source>
</reference>
<keyword evidence="2" id="KW-1185">Reference proteome</keyword>
<protein>
    <submittedName>
        <fullName evidence="1">Uncharacterized protein</fullName>
    </submittedName>
</protein>
<dbReference type="AlphaFoldDB" id="A0A8J5RUK3"/>
<sequence length="71" mass="7736">MAHVIIEEGIGLPSVDIAEILDLYFTHNSSLSWKLVGHVVTVTGRSSATAFTTASKDNFRILISNHDVPEI</sequence>
<comment type="caution">
    <text evidence="1">The sequence shown here is derived from an EMBL/GenBank/DDBJ whole genome shotgun (WGS) entry which is preliminary data.</text>
</comment>
<evidence type="ECO:0000313" key="2">
    <source>
        <dbReference type="Proteomes" id="UP000729402"/>
    </source>
</evidence>